<name>A0A2P2NHV0_RHIMU</name>
<accession>A0A2P2NHV0</accession>
<protein>
    <submittedName>
        <fullName evidence="1">Uncharacterized protein</fullName>
    </submittedName>
</protein>
<proteinExistence type="predicted"/>
<evidence type="ECO:0000313" key="1">
    <source>
        <dbReference type="EMBL" id="MBX42013.1"/>
    </source>
</evidence>
<dbReference type="EMBL" id="GGEC01061529">
    <property type="protein sequence ID" value="MBX42013.1"/>
    <property type="molecule type" value="Transcribed_RNA"/>
</dbReference>
<sequence>MVLVIQTSVQAIVAKVEMLAN</sequence>
<organism evidence="1">
    <name type="scientific">Rhizophora mucronata</name>
    <name type="common">Asiatic mangrove</name>
    <dbReference type="NCBI Taxonomy" id="61149"/>
    <lineage>
        <taxon>Eukaryota</taxon>
        <taxon>Viridiplantae</taxon>
        <taxon>Streptophyta</taxon>
        <taxon>Embryophyta</taxon>
        <taxon>Tracheophyta</taxon>
        <taxon>Spermatophyta</taxon>
        <taxon>Magnoliopsida</taxon>
        <taxon>eudicotyledons</taxon>
        <taxon>Gunneridae</taxon>
        <taxon>Pentapetalae</taxon>
        <taxon>rosids</taxon>
        <taxon>fabids</taxon>
        <taxon>Malpighiales</taxon>
        <taxon>Rhizophoraceae</taxon>
        <taxon>Rhizophora</taxon>
    </lineage>
</organism>
<reference evidence="1" key="1">
    <citation type="submission" date="2018-02" db="EMBL/GenBank/DDBJ databases">
        <title>Rhizophora mucronata_Transcriptome.</title>
        <authorList>
            <person name="Meera S.P."/>
            <person name="Sreeshan A."/>
            <person name="Augustine A."/>
        </authorList>
    </citation>
    <scope>NUCLEOTIDE SEQUENCE</scope>
    <source>
        <tissue evidence="1">Leaf</tissue>
    </source>
</reference>
<dbReference type="AlphaFoldDB" id="A0A2P2NHV0"/>